<dbReference type="Proteomes" id="UP000054805">
    <property type="component" value="Unassembled WGS sequence"/>
</dbReference>
<comment type="caution">
    <text evidence="1">The sequence shown here is derived from an EMBL/GenBank/DDBJ whole genome shotgun (WGS) entry which is preliminary data.</text>
</comment>
<evidence type="ECO:0000313" key="2">
    <source>
        <dbReference type="Proteomes" id="UP000054805"/>
    </source>
</evidence>
<protein>
    <submittedName>
        <fullName evidence="1">Uncharacterized protein</fullName>
    </submittedName>
</protein>
<dbReference type="EMBL" id="JYDS01000351">
    <property type="protein sequence ID" value="KRZ11561.1"/>
    <property type="molecule type" value="Genomic_DNA"/>
</dbReference>
<proteinExistence type="predicted"/>
<evidence type="ECO:0000313" key="1">
    <source>
        <dbReference type="EMBL" id="KRZ11561.1"/>
    </source>
</evidence>
<dbReference type="AlphaFoldDB" id="A0A0V1HM13"/>
<name>A0A0V1HM13_TRIPS</name>
<accession>A0A0V1HM13</accession>
<reference evidence="1 2" key="1">
    <citation type="submission" date="2015-01" db="EMBL/GenBank/DDBJ databases">
        <title>Evolution of Trichinella species and genotypes.</title>
        <authorList>
            <person name="Korhonen P.K."/>
            <person name="Edoardo P."/>
            <person name="Giuseppe L.R."/>
            <person name="Gasser R.B."/>
        </authorList>
    </citation>
    <scope>NUCLEOTIDE SEQUENCE [LARGE SCALE GENOMIC DNA]</scope>
    <source>
        <strain evidence="1">ISS588</strain>
    </source>
</reference>
<keyword evidence="2" id="KW-1185">Reference proteome</keyword>
<gene>
    <name evidence="1" type="ORF">T4B_7313</name>
</gene>
<sequence length="137" mass="15761">MRSGGIEFPEDCMEYHRALSDLCVNLNRRCVPECKLAKSGCNARHISFKNYCFRKSFAIPSKVHLSVKLVALSSSLCSLHQSTQSSPQNHSLILSYMARDDAQQRNKIAQLCYDRPSWNDARLYHGDITEFLELEYR</sequence>
<organism evidence="1 2">
    <name type="scientific">Trichinella pseudospiralis</name>
    <name type="common">Parasitic roundworm</name>
    <dbReference type="NCBI Taxonomy" id="6337"/>
    <lineage>
        <taxon>Eukaryota</taxon>
        <taxon>Metazoa</taxon>
        <taxon>Ecdysozoa</taxon>
        <taxon>Nematoda</taxon>
        <taxon>Enoplea</taxon>
        <taxon>Dorylaimia</taxon>
        <taxon>Trichinellida</taxon>
        <taxon>Trichinellidae</taxon>
        <taxon>Trichinella</taxon>
    </lineage>
</organism>